<dbReference type="InterPro" id="IPR045143">
    <property type="entry name" value="Spc25"/>
</dbReference>
<evidence type="ECO:0000259" key="13">
    <source>
        <dbReference type="Pfam" id="PF08234"/>
    </source>
</evidence>
<keyword evidence="8 12" id="KW-0175">Coiled coil</keyword>
<dbReference type="Pfam" id="PF08234">
    <property type="entry name" value="Spindle_Spc25"/>
    <property type="match status" value="1"/>
</dbReference>
<evidence type="ECO:0000313" key="15">
    <source>
        <dbReference type="Proteomes" id="UP001360560"/>
    </source>
</evidence>
<keyword evidence="15" id="KW-1185">Reference proteome</keyword>
<organism evidence="14 15">
    <name type="scientific">Saccharomycopsis crataegensis</name>
    <dbReference type="NCBI Taxonomy" id="43959"/>
    <lineage>
        <taxon>Eukaryota</taxon>
        <taxon>Fungi</taxon>
        <taxon>Dikarya</taxon>
        <taxon>Ascomycota</taxon>
        <taxon>Saccharomycotina</taxon>
        <taxon>Saccharomycetes</taxon>
        <taxon>Saccharomycopsidaceae</taxon>
        <taxon>Saccharomycopsis</taxon>
    </lineage>
</organism>
<dbReference type="Proteomes" id="UP001360560">
    <property type="component" value="Unassembled WGS sequence"/>
</dbReference>
<dbReference type="Gene3D" id="3.30.457.50">
    <property type="entry name" value="Chromosome segregation protein Spc25"/>
    <property type="match status" value="1"/>
</dbReference>
<protein>
    <recommendedName>
        <fullName evidence="11">Kinetochore protein SPC25</fullName>
    </recommendedName>
</protein>
<evidence type="ECO:0000256" key="4">
    <source>
        <dbReference type="ARBA" id="ARBA00022454"/>
    </source>
</evidence>
<keyword evidence="6 11" id="KW-0498">Mitosis</keyword>
<name>A0AAV5QLP1_9ASCO</name>
<evidence type="ECO:0000256" key="2">
    <source>
        <dbReference type="ARBA" id="ARBA00006379"/>
    </source>
</evidence>
<comment type="subunit">
    <text evidence="3">Component of the NDC80 complex, which consists of NDC80, NUF2, SPC24 and SPC25.</text>
</comment>
<evidence type="ECO:0000256" key="12">
    <source>
        <dbReference type="SAM" id="Coils"/>
    </source>
</evidence>
<evidence type="ECO:0000256" key="10">
    <source>
        <dbReference type="ARBA" id="ARBA00023328"/>
    </source>
</evidence>
<dbReference type="GO" id="GO:0031262">
    <property type="term" value="C:Ndc80 complex"/>
    <property type="evidence" value="ECO:0007669"/>
    <property type="project" value="InterPro"/>
</dbReference>
<comment type="similarity">
    <text evidence="2 11">Belongs to the SPC25 family.</text>
</comment>
<dbReference type="RefSeq" id="XP_064852774.1">
    <property type="nucleotide sequence ID" value="XM_064996702.1"/>
</dbReference>
<keyword evidence="7 11" id="KW-0995">Kinetochore</keyword>
<evidence type="ECO:0000256" key="1">
    <source>
        <dbReference type="ARBA" id="ARBA00002772"/>
    </source>
</evidence>
<comment type="caution">
    <text evidence="14">The sequence shown here is derived from an EMBL/GenBank/DDBJ whole genome shotgun (WGS) entry which is preliminary data.</text>
</comment>
<evidence type="ECO:0000256" key="9">
    <source>
        <dbReference type="ARBA" id="ARBA00023306"/>
    </source>
</evidence>
<accession>A0AAV5QLP1</accession>
<evidence type="ECO:0000256" key="8">
    <source>
        <dbReference type="ARBA" id="ARBA00023054"/>
    </source>
</evidence>
<dbReference type="PANTHER" id="PTHR14281:SF0">
    <property type="entry name" value="KINETOCHORE PROTEIN SPC25"/>
    <property type="match status" value="1"/>
</dbReference>
<evidence type="ECO:0000256" key="11">
    <source>
        <dbReference type="RuleBase" id="RU367150"/>
    </source>
</evidence>
<dbReference type="GeneID" id="90073753"/>
<dbReference type="GO" id="GO:0051301">
    <property type="term" value="P:cell division"/>
    <property type="evidence" value="ECO:0007669"/>
    <property type="project" value="UniProtKB-UniRule"/>
</dbReference>
<comment type="subcellular location">
    <subcellularLocation>
        <location evidence="11">Nucleus</location>
    </subcellularLocation>
    <subcellularLocation>
        <location evidence="11">Chromosome</location>
        <location evidence="11">Centromere</location>
        <location evidence="11">Kinetochore</location>
    </subcellularLocation>
</comment>
<reference evidence="14 15" key="1">
    <citation type="journal article" date="2023" name="Elife">
        <title>Identification of key yeast species and microbe-microbe interactions impacting larval growth of Drosophila in the wild.</title>
        <authorList>
            <person name="Mure A."/>
            <person name="Sugiura Y."/>
            <person name="Maeda R."/>
            <person name="Honda K."/>
            <person name="Sakurai N."/>
            <person name="Takahashi Y."/>
            <person name="Watada M."/>
            <person name="Katoh T."/>
            <person name="Gotoh A."/>
            <person name="Gotoh Y."/>
            <person name="Taniguchi I."/>
            <person name="Nakamura K."/>
            <person name="Hayashi T."/>
            <person name="Katayama T."/>
            <person name="Uemura T."/>
            <person name="Hattori Y."/>
        </authorList>
    </citation>
    <scope>NUCLEOTIDE SEQUENCE [LARGE SCALE GENOMIC DNA]</scope>
    <source>
        <strain evidence="14 15">SC-9</strain>
    </source>
</reference>
<keyword evidence="5 11" id="KW-0132">Cell division</keyword>
<feature type="domain" description="Chromosome segregation protein Spc25 C-terminal" evidence="13">
    <location>
        <begin position="154"/>
        <end position="227"/>
    </location>
</feature>
<evidence type="ECO:0000256" key="7">
    <source>
        <dbReference type="ARBA" id="ARBA00022838"/>
    </source>
</evidence>
<evidence type="ECO:0000256" key="6">
    <source>
        <dbReference type="ARBA" id="ARBA00022776"/>
    </source>
</evidence>
<feature type="coiled-coil region" evidence="12">
    <location>
        <begin position="70"/>
        <end position="107"/>
    </location>
</feature>
<gene>
    <name evidence="14" type="ORF">DASC09_031030</name>
</gene>
<dbReference type="CDD" id="cd23784">
    <property type="entry name" value="RWD_Spc25"/>
    <property type="match status" value="1"/>
</dbReference>
<dbReference type="PANTHER" id="PTHR14281">
    <property type="entry name" value="KINETOCHORE PROTEIN SPC25-RELATED"/>
    <property type="match status" value="1"/>
</dbReference>
<evidence type="ECO:0000256" key="5">
    <source>
        <dbReference type="ARBA" id="ARBA00022618"/>
    </source>
</evidence>
<dbReference type="EMBL" id="BTFZ01000011">
    <property type="protein sequence ID" value="GMM35778.1"/>
    <property type="molecule type" value="Genomic_DNA"/>
</dbReference>
<proteinExistence type="inferred from homology"/>
<keyword evidence="9 11" id="KW-0131">Cell cycle</keyword>
<dbReference type="GO" id="GO:0005634">
    <property type="term" value="C:nucleus"/>
    <property type="evidence" value="ECO:0007669"/>
    <property type="project" value="UniProtKB-SubCell"/>
</dbReference>
<sequence>MTSPDLLPLDQIDSRLGEFHSRFKTTMQQYKTSLSDSKTEYISQYEVLVAKQKEIHQKLKKLADEDVRVRELLNNELNTLSDAKSKIEELKKNETVLIENKNSINEKIEILDSQIDIKNSDLNSSKRNLNRNLQKDLSVVKLYESFLGLKIDSIDNDLIKFQFFNLLQNDLDLEFEVVLDLSDPHGNYKINSMSYQLPESELAEVLNSLNKNRNLVLFLKSIRSCFVKNYSR</sequence>
<dbReference type="InterPro" id="IPR013255">
    <property type="entry name" value="Spc25_C"/>
</dbReference>
<keyword evidence="4 11" id="KW-0158">Chromosome</keyword>
<keyword evidence="11" id="KW-0539">Nucleus</keyword>
<dbReference type="GO" id="GO:0007059">
    <property type="term" value="P:chromosome segregation"/>
    <property type="evidence" value="ECO:0007669"/>
    <property type="project" value="InterPro"/>
</dbReference>
<evidence type="ECO:0000256" key="3">
    <source>
        <dbReference type="ARBA" id="ARBA00011562"/>
    </source>
</evidence>
<dbReference type="AlphaFoldDB" id="A0AAV5QLP1"/>
<evidence type="ECO:0000313" key="14">
    <source>
        <dbReference type="EMBL" id="GMM35778.1"/>
    </source>
</evidence>
<comment type="function">
    <text evidence="1 11">Acts as a component of the essential kinetochore-associated NDC80 complex, which is required for chromosome segregation and spindle checkpoint activity.</text>
</comment>
<keyword evidence="10 11" id="KW-0137">Centromere</keyword>